<comment type="caution">
    <text evidence="6">The sequence shown here is derived from an EMBL/GenBank/DDBJ whole genome shotgun (WGS) entry which is preliminary data.</text>
</comment>
<keyword evidence="2 4" id="KW-0238">DNA-binding</keyword>
<organism evidence="6 7">
    <name type="scientific">Limoniibacter endophyticus</name>
    <dbReference type="NCBI Taxonomy" id="1565040"/>
    <lineage>
        <taxon>Bacteria</taxon>
        <taxon>Pseudomonadati</taxon>
        <taxon>Pseudomonadota</taxon>
        <taxon>Alphaproteobacteria</taxon>
        <taxon>Hyphomicrobiales</taxon>
        <taxon>Bartonellaceae</taxon>
        <taxon>Limoniibacter</taxon>
    </lineage>
</organism>
<dbReference type="Pfam" id="PF17937">
    <property type="entry name" value="TetR_C_28"/>
    <property type="match status" value="1"/>
</dbReference>
<reference evidence="6" key="2">
    <citation type="submission" date="2020-09" db="EMBL/GenBank/DDBJ databases">
        <authorList>
            <person name="Sun Q."/>
            <person name="Kim S."/>
        </authorList>
    </citation>
    <scope>NUCLEOTIDE SEQUENCE</scope>
    <source>
        <strain evidence="6">KCTC 42097</strain>
    </source>
</reference>
<dbReference type="PANTHER" id="PTHR47506:SF1">
    <property type="entry name" value="HTH-TYPE TRANSCRIPTIONAL REGULATOR YJDC"/>
    <property type="match status" value="1"/>
</dbReference>
<dbReference type="Gene3D" id="1.10.357.10">
    <property type="entry name" value="Tetracycline Repressor, domain 2"/>
    <property type="match status" value="1"/>
</dbReference>
<dbReference type="PROSITE" id="PS50977">
    <property type="entry name" value="HTH_TETR_2"/>
    <property type="match status" value="1"/>
</dbReference>
<feature type="DNA-binding region" description="H-T-H motif" evidence="4">
    <location>
        <begin position="29"/>
        <end position="48"/>
    </location>
</feature>
<dbReference type="PANTHER" id="PTHR47506">
    <property type="entry name" value="TRANSCRIPTIONAL REGULATORY PROTEIN"/>
    <property type="match status" value="1"/>
</dbReference>
<evidence type="ECO:0000256" key="4">
    <source>
        <dbReference type="PROSITE-ProRule" id="PRU00335"/>
    </source>
</evidence>
<accession>A0A8J3GHW3</accession>
<proteinExistence type="predicted"/>
<dbReference type="Pfam" id="PF00440">
    <property type="entry name" value="TetR_N"/>
    <property type="match status" value="1"/>
</dbReference>
<dbReference type="InterPro" id="IPR041479">
    <property type="entry name" value="TetR_CgmR_C"/>
</dbReference>
<evidence type="ECO:0000259" key="5">
    <source>
        <dbReference type="PROSITE" id="PS50977"/>
    </source>
</evidence>
<dbReference type="InterPro" id="IPR009057">
    <property type="entry name" value="Homeodomain-like_sf"/>
</dbReference>
<dbReference type="AlphaFoldDB" id="A0A8J3GHW3"/>
<evidence type="ECO:0000256" key="1">
    <source>
        <dbReference type="ARBA" id="ARBA00023015"/>
    </source>
</evidence>
<dbReference type="PRINTS" id="PR00455">
    <property type="entry name" value="HTHTETR"/>
</dbReference>
<dbReference type="EMBL" id="BMZO01000010">
    <property type="protein sequence ID" value="GHC77590.1"/>
    <property type="molecule type" value="Genomic_DNA"/>
</dbReference>
<gene>
    <name evidence="6" type="ORF">GCM10010136_28920</name>
</gene>
<dbReference type="InterPro" id="IPR001647">
    <property type="entry name" value="HTH_TetR"/>
</dbReference>
<evidence type="ECO:0000313" key="7">
    <source>
        <dbReference type="Proteomes" id="UP000641137"/>
    </source>
</evidence>
<dbReference type="Proteomes" id="UP000641137">
    <property type="component" value="Unassembled WGS sequence"/>
</dbReference>
<evidence type="ECO:0000313" key="6">
    <source>
        <dbReference type="EMBL" id="GHC77590.1"/>
    </source>
</evidence>
<name>A0A8J3GHW3_9HYPH</name>
<keyword evidence="1" id="KW-0805">Transcription regulation</keyword>
<sequence>MSRPRQIEQDDILDAAEAVIGRDGVAKLTLDAVAQEAGISKASVIYDHKSKHQLMRAIVARQMERERSKLRRAIELRGNKSDAALHGLLAIVREKIDENERSVAFNLCAALTQDSEVFEMIKDFYSEIIKEVEACASNRRLTLIAFLALEGLRAIEWHNFHRWDEETRAELLEDIELLLAGKLHGRHDE</sequence>
<feature type="domain" description="HTH tetR-type" evidence="5">
    <location>
        <begin position="6"/>
        <end position="66"/>
    </location>
</feature>
<keyword evidence="3" id="KW-0804">Transcription</keyword>
<reference evidence="6" key="1">
    <citation type="journal article" date="2014" name="Int. J. Syst. Evol. Microbiol.">
        <title>Complete genome sequence of Corynebacterium casei LMG S-19264T (=DSM 44701T), isolated from a smear-ripened cheese.</title>
        <authorList>
            <consortium name="US DOE Joint Genome Institute (JGI-PGF)"/>
            <person name="Walter F."/>
            <person name="Albersmeier A."/>
            <person name="Kalinowski J."/>
            <person name="Ruckert C."/>
        </authorList>
    </citation>
    <scope>NUCLEOTIDE SEQUENCE</scope>
    <source>
        <strain evidence="6">KCTC 42097</strain>
    </source>
</reference>
<evidence type="ECO:0000256" key="3">
    <source>
        <dbReference type="ARBA" id="ARBA00023163"/>
    </source>
</evidence>
<dbReference type="GO" id="GO:0003677">
    <property type="term" value="F:DNA binding"/>
    <property type="evidence" value="ECO:0007669"/>
    <property type="project" value="UniProtKB-UniRule"/>
</dbReference>
<dbReference type="RefSeq" id="WP_189491638.1">
    <property type="nucleotide sequence ID" value="NZ_BMZO01000010.1"/>
</dbReference>
<evidence type="ECO:0000256" key="2">
    <source>
        <dbReference type="ARBA" id="ARBA00023125"/>
    </source>
</evidence>
<protein>
    <submittedName>
        <fullName evidence="6">TetR family transcriptional regulator</fullName>
    </submittedName>
</protein>
<keyword evidence="7" id="KW-1185">Reference proteome</keyword>
<dbReference type="SUPFAM" id="SSF46689">
    <property type="entry name" value="Homeodomain-like"/>
    <property type="match status" value="1"/>
</dbReference>